<evidence type="ECO:0000313" key="3">
    <source>
        <dbReference type="Proteomes" id="UP000076512"/>
    </source>
</evidence>
<dbReference type="STRING" id="455432.AWN90_00695"/>
<reference evidence="2 3" key="1">
    <citation type="submission" date="2016-04" db="EMBL/GenBank/DDBJ databases">
        <authorList>
            <person name="Evans L.H."/>
            <person name="Alamgir A."/>
            <person name="Owens N."/>
            <person name="Weber N.D."/>
            <person name="Virtaneva K."/>
            <person name="Barbian K."/>
            <person name="Babar A."/>
            <person name="Rosenke K."/>
        </authorList>
    </citation>
    <scope>NUCLEOTIDE SEQUENCE [LARGE SCALE GENOMIC DNA]</scope>
    <source>
        <strain evidence="2 3">IFM 0406</strain>
    </source>
</reference>
<gene>
    <name evidence="2" type="ORF">AWN90_00695</name>
</gene>
<dbReference type="RefSeq" id="WP_067576733.1">
    <property type="nucleotide sequence ID" value="NZ_JABMCZ010000003.1"/>
</dbReference>
<name>A0A164KF19_9NOCA</name>
<evidence type="ECO:0000259" key="1">
    <source>
        <dbReference type="Pfam" id="PF04149"/>
    </source>
</evidence>
<dbReference type="EMBL" id="LWGR01000012">
    <property type="protein sequence ID" value="KZM71331.1"/>
    <property type="molecule type" value="Genomic_DNA"/>
</dbReference>
<comment type="caution">
    <text evidence="2">The sequence shown here is derived from an EMBL/GenBank/DDBJ whole genome shotgun (WGS) entry which is preliminary data.</text>
</comment>
<accession>A0A164KF19</accession>
<protein>
    <submittedName>
        <fullName evidence="2">DUF397 domain-containing protein</fullName>
    </submittedName>
</protein>
<proteinExistence type="predicted"/>
<dbReference type="Proteomes" id="UP000076512">
    <property type="component" value="Unassembled WGS sequence"/>
</dbReference>
<evidence type="ECO:0000313" key="2">
    <source>
        <dbReference type="EMBL" id="KZM71331.1"/>
    </source>
</evidence>
<sequence>MNIDLSGATWFKSSRSTTGKDCVEIAHLDEGMVGVRDSKNPTGPALVFAPGEWDAFALGVRSGEFDR</sequence>
<organism evidence="2 3">
    <name type="scientific">Nocardia terpenica</name>
    <dbReference type="NCBI Taxonomy" id="455432"/>
    <lineage>
        <taxon>Bacteria</taxon>
        <taxon>Bacillati</taxon>
        <taxon>Actinomycetota</taxon>
        <taxon>Actinomycetes</taxon>
        <taxon>Mycobacteriales</taxon>
        <taxon>Nocardiaceae</taxon>
        <taxon>Nocardia</taxon>
    </lineage>
</organism>
<dbReference type="OrthoDB" id="4299240at2"/>
<dbReference type="Pfam" id="PF04149">
    <property type="entry name" value="DUF397"/>
    <property type="match status" value="1"/>
</dbReference>
<dbReference type="InterPro" id="IPR007278">
    <property type="entry name" value="DUF397"/>
</dbReference>
<feature type="domain" description="DUF397" evidence="1">
    <location>
        <begin position="8"/>
        <end position="61"/>
    </location>
</feature>
<keyword evidence="3" id="KW-1185">Reference proteome</keyword>
<dbReference type="AlphaFoldDB" id="A0A164KF19"/>